<dbReference type="STRING" id="1549748.WH95_01570"/>
<evidence type="ECO:0000256" key="7">
    <source>
        <dbReference type="ARBA" id="ARBA00023136"/>
    </source>
</evidence>
<keyword evidence="4 9" id="KW-0997">Cell inner membrane</keyword>
<proteinExistence type="inferred from homology"/>
<dbReference type="GO" id="GO:0005886">
    <property type="term" value="C:plasma membrane"/>
    <property type="evidence" value="ECO:0007669"/>
    <property type="project" value="UniProtKB-SubCell"/>
</dbReference>
<evidence type="ECO:0000259" key="10">
    <source>
        <dbReference type="Pfam" id="PF04290"/>
    </source>
</evidence>
<organism evidence="11 12">
    <name type="scientific">Kiloniella litopenaei</name>
    <dbReference type="NCBI Taxonomy" id="1549748"/>
    <lineage>
        <taxon>Bacteria</taxon>
        <taxon>Pseudomonadati</taxon>
        <taxon>Pseudomonadota</taxon>
        <taxon>Alphaproteobacteria</taxon>
        <taxon>Rhodospirillales</taxon>
        <taxon>Kiloniellaceae</taxon>
        <taxon>Kiloniella</taxon>
    </lineage>
</organism>
<gene>
    <name evidence="11" type="ORF">WH95_01570</name>
</gene>
<dbReference type="InterPro" id="IPR007387">
    <property type="entry name" value="TRAP_DctQ"/>
</dbReference>
<accession>A0A0M2RAV7</accession>
<name>A0A0M2RAV7_9PROT</name>
<keyword evidence="7 9" id="KW-0472">Membrane</keyword>
<keyword evidence="5 9" id="KW-0812">Transmembrane</keyword>
<comment type="subunit">
    <text evidence="9">The complex comprises the extracytoplasmic solute receptor protein and the two transmembrane proteins.</text>
</comment>
<feature type="transmembrane region" description="Helical" evidence="9">
    <location>
        <begin position="88"/>
        <end position="110"/>
    </location>
</feature>
<evidence type="ECO:0000256" key="6">
    <source>
        <dbReference type="ARBA" id="ARBA00022989"/>
    </source>
</evidence>
<feature type="domain" description="Tripartite ATP-independent periplasmic transporters DctQ component" evidence="10">
    <location>
        <begin position="23"/>
        <end position="155"/>
    </location>
</feature>
<evidence type="ECO:0000256" key="2">
    <source>
        <dbReference type="ARBA" id="ARBA00022448"/>
    </source>
</evidence>
<keyword evidence="2 9" id="KW-0813">Transport</keyword>
<protein>
    <recommendedName>
        <fullName evidence="9">TRAP transporter small permease protein</fullName>
    </recommendedName>
</protein>
<comment type="function">
    <text evidence="9">Part of the tripartite ATP-independent periplasmic (TRAP) transport system.</text>
</comment>
<evidence type="ECO:0000256" key="1">
    <source>
        <dbReference type="ARBA" id="ARBA00004429"/>
    </source>
</evidence>
<dbReference type="GO" id="GO:0015740">
    <property type="term" value="P:C4-dicarboxylate transport"/>
    <property type="evidence" value="ECO:0007669"/>
    <property type="project" value="TreeGrafter"/>
</dbReference>
<evidence type="ECO:0000256" key="5">
    <source>
        <dbReference type="ARBA" id="ARBA00022692"/>
    </source>
</evidence>
<dbReference type="GO" id="GO:0022857">
    <property type="term" value="F:transmembrane transporter activity"/>
    <property type="evidence" value="ECO:0007669"/>
    <property type="project" value="UniProtKB-UniRule"/>
</dbReference>
<comment type="caution">
    <text evidence="11">The sequence shown here is derived from an EMBL/GenBank/DDBJ whole genome shotgun (WGS) entry which is preliminary data.</text>
</comment>
<dbReference type="PANTHER" id="PTHR35011">
    <property type="entry name" value="2,3-DIKETO-L-GULONATE TRAP TRANSPORTER SMALL PERMEASE PROTEIN YIAM"/>
    <property type="match status" value="1"/>
</dbReference>
<dbReference type="InterPro" id="IPR055348">
    <property type="entry name" value="DctQ"/>
</dbReference>
<comment type="subcellular location">
    <subcellularLocation>
        <location evidence="1 9">Cell inner membrane</location>
        <topology evidence="1 9">Multi-pass membrane protein</topology>
    </subcellularLocation>
</comment>
<feature type="transmembrane region" description="Helical" evidence="9">
    <location>
        <begin position="12"/>
        <end position="36"/>
    </location>
</feature>
<keyword evidence="12" id="KW-1185">Reference proteome</keyword>
<feature type="transmembrane region" description="Helical" evidence="9">
    <location>
        <begin position="42"/>
        <end position="62"/>
    </location>
</feature>
<sequence>MRVIDAVSEGSGRIISWLFLCTVFSVFYEVVGRYFFNSPSSWGFEVSLYGSAAAIIIAGAYCTKHQSHIAITTLQEIVPVKARRGLKLFNLLFAAVVCAVMAWATAEWGWKALISWQRTGSAWNPPAPALVKPLIPLSFAMMFLQNIVNLCRVWKGTRDTSINSEIEV</sequence>
<dbReference type="Pfam" id="PF04290">
    <property type="entry name" value="DctQ"/>
    <property type="match status" value="1"/>
</dbReference>
<dbReference type="OrthoDB" id="9794346at2"/>
<evidence type="ECO:0000256" key="4">
    <source>
        <dbReference type="ARBA" id="ARBA00022519"/>
    </source>
</evidence>
<evidence type="ECO:0000313" key="12">
    <source>
        <dbReference type="Proteomes" id="UP000034491"/>
    </source>
</evidence>
<dbReference type="PANTHER" id="PTHR35011:SF10">
    <property type="entry name" value="TRAP TRANSPORTER SMALL PERMEASE PROTEIN"/>
    <property type="match status" value="1"/>
</dbReference>
<feature type="transmembrane region" description="Helical" evidence="9">
    <location>
        <begin position="130"/>
        <end position="148"/>
    </location>
</feature>
<dbReference type="EMBL" id="LANI01000001">
    <property type="protein sequence ID" value="KKJ78781.1"/>
    <property type="molecule type" value="Genomic_DNA"/>
</dbReference>
<dbReference type="Proteomes" id="UP000034491">
    <property type="component" value="Unassembled WGS sequence"/>
</dbReference>
<reference evidence="11 12" key="1">
    <citation type="submission" date="2015-03" db="EMBL/GenBank/DDBJ databases">
        <title>Genome sequence of Kiloniella sp. P1-1, isolated from the gut microflora of Pacific white shrimp, Penaeus vannamei.</title>
        <authorList>
            <person name="Shao Z."/>
            <person name="Wang L."/>
            <person name="Li X."/>
        </authorList>
    </citation>
    <scope>NUCLEOTIDE SEQUENCE [LARGE SCALE GENOMIC DNA]</scope>
    <source>
        <strain evidence="11 12">P1-1</strain>
    </source>
</reference>
<dbReference type="RefSeq" id="WP_046501997.1">
    <property type="nucleotide sequence ID" value="NZ_LANI01000001.1"/>
</dbReference>
<keyword evidence="6 9" id="KW-1133">Transmembrane helix</keyword>
<keyword evidence="3" id="KW-1003">Cell membrane</keyword>
<evidence type="ECO:0000256" key="9">
    <source>
        <dbReference type="RuleBase" id="RU369079"/>
    </source>
</evidence>
<evidence type="ECO:0000256" key="3">
    <source>
        <dbReference type="ARBA" id="ARBA00022475"/>
    </source>
</evidence>
<evidence type="ECO:0000256" key="8">
    <source>
        <dbReference type="ARBA" id="ARBA00038436"/>
    </source>
</evidence>
<dbReference type="AlphaFoldDB" id="A0A0M2RAV7"/>
<comment type="similarity">
    <text evidence="8 9">Belongs to the TRAP transporter small permease family.</text>
</comment>
<evidence type="ECO:0000313" key="11">
    <source>
        <dbReference type="EMBL" id="KKJ78781.1"/>
    </source>
</evidence>